<keyword evidence="2" id="KW-1185">Reference proteome</keyword>
<dbReference type="GO" id="GO:0032259">
    <property type="term" value="P:methylation"/>
    <property type="evidence" value="ECO:0007669"/>
    <property type="project" value="UniProtKB-KW"/>
</dbReference>
<dbReference type="PATRIC" id="fig|273035.7.peg.425"/>
<reference evidence="1 2" key="1">
    <citation type="journal article" date="2015" name="Genome Announc.">
        <title>Complete Genome Sequence of Spiroplasma kunkelii Strain CR2-3x, Causal Agent of Corn Stunt Disease in Zea mays L.</title>
        <authorList>
            <person name="Davis R.E."/>
            <person name="Shao J."/>
            <person name="Dally E.L."/>
            <person name="Zhao Y."/>
            <person name="Gasparich G.E."/>
            <person name="Gaynor B.J."/>
            <person name="Athey J.C."/>
            <person name="Harrison N.A."/>
            <person name="Donofrio N."/>
        </authorList>
    </citation>
    <scope>NUCLEOTIDE SEQUENCE [LARGE SCALE GENOMIC DNA]</scope>
    <source>
        <strain evidence="1 2">CR2-3x</strain>
    </source>
</reference>
<sequence length="77" mass="9026">MKKKKQNILLIADQEGKTNLAMEQLTEYLMGKRTFFTLTFDFIGTLFQKKVWAEVAKIQYGTTTCYVDIVQKLDIRK</sequence>
<accession>A0A0K2JFC8</accession>
<dbReference type="SUPFAM" id="SSF53155">
    <property type="entry name" value="Methylated DNA-protein cysteine methyltransferase domain"/>
    <property type="match status" value="1"/>
</dbReference>
<protein>
    <submittedName>
        <fullName evidence="1">Cysteine methyltransferase</fullName>
    </submittedName>
</protein>
<keyword evidence="1" id="KW-0489">Methyltransferase</keyword>
<organism evidence="1 2">
    <name type="scientific">Spiroplasma kunkelii CR2-3x</name>
    <dbReference type="NCBI Taxonomy" id="273035"/>
    <lineage>
        <taxon>Bacteria</taxon>
        <taxon>Bacillati</taxon>
        <taxon>Mycoplasmatota</taxon>
        <taxon>Mollicutes</taxon>
        <taxon>Entomoplasmatales</taxon>
        <taxon>Spiroplasmataceae</taxon>
        <taxon>Spiroplasma</taxon>
    </lineage>
</organism>
<keyword evidence="1" id="KW-0808">Transferase</keyword>
<dbReference type="InterPro" id="IPR036631">
    <property type="entry name" value="MGMT_N_sf"/>
</dbReference>
<name>A0A0K2JFC8_SPIKU</name>
<dbReference type="EMBL" id="CP010899">
    <property type="protein sequence ID" value="ALA97275.1"/>
    <property type="molecule type" value="Genomic_DNA"/>
</dbReference>
<gene>
    <name evidence="1" type="ORF">SKUN_00359</name>
</gene>
<dbReference type="InterPro" id="IPR036388">
    <property type="entry name" value="WH-like_DNA-bd_sf"/>
</dbReference>
<dbReference type="GO" id="GO:0003908">
    <property type="term" value="F:methylated-DNA-[protein]-cysteine S-methyltransferase activity"/>
    <property type="evidence" value="ECO:0007669"/>
    <property type="project" value="InterPro"/>
</dbReference>
<dbReference type="RefSeq" id="WP_408640737.1">
    <property type="nucleotide sequence ID" value="NZ_CP010899.1"/>
</dbReference>
<dbReference type="Gene3D" id="1.10.10.10">
    <property type="entry name" value="Winged helix-like DNA-binding domain superfamily/Winged helix DNA-binding domain"/>
    <property type="match status" value="1"/>
</dbReference>
<dbReference type="Proteomes" id="UP000062963">
    <property type="component" value="Chromosome"/>
</dbReference>
<dbReference type="KEGG" id="skn:SKUN_00359"/>
<dbReference type="STRING" id="273035.SKUN_00359"/>
<proteinExistence type="predicted"/>
<dbReference type="GO" id="GO:0006281">
    <property type="term" value="P:DNA repair"/>
    <property type="evidence" value="ECO:0007669"/>
    <property type="project" value="InterPro"/>
</dbReference>
<dbReference type="AlphaFoldDB" id="A0A0K2JFC8"/>
<evidence type="ECO:0000313" key="2">
    <source>
        <dbReference type="Proteomes" id="UP000062963"/>
    </source>
</evidence>
<evidence type="ECO:0000313" key="1">
    <source>
        <dbReference type="EMBL" id="ALA97275.1"/>
    </source>
</evidence>